<dbReference type="AlphaFoldDB" id="A0A673Z4I4"/>
<reference evidence="12" key="2">
    <citation type="submission" date="2025-09" db="UniProtKB">
        <authorList>
            <consortium name="Ensembl"/>
        </authorList>
    </citation>
    <scope>IDENTIFICATION</scope>
</reference>
<keyword evidence="8" id="KW-0675">Receptor</keyword>
<keyword evidence="9" id="KW-0325">Glycoprotein</keyword>
<dbReference type="Pfam" id="PF00047">
    <property type="entry name" value="ig"/>
    <property type="match status" value="1"/>
</dbReference>
<evidence type="ECO:0000256" key="6">
    <source>
        <dbReference type="ARBA" id="ARBA00023136"/>
    </source>
</evidence>
<keyword evidence="4" id="KW-0732">Signal</keyword>
<dbReference type="GO" id="GO:0042130">
    <property type="term" value="P:negative regulation of T cell proliferation"/>
    <property type="evidence" value="ECO:0007669"/>
    <property type="project" value="TreeGrafter"/>
</dbReference>
<evidence type="ECO:0000313" key="13">
    <source>
        <dbReference type="Proteomes" id="UP000472277"/>
    </source>
</evidence>
<dbReference type="InterPro" id="IPR013151">
    <property type="entry name" value="Immunoglobulin_dom"/>
</dbReference>
<dbReference type="Gene3D" id="2.60.40.10">
    <property type="entry name" value="Immunoglobulins"/>
    <property type="match status" value="2"/>
</dbReference>
<dbReference type="GO" id="GO:0031295">
    <property type="term" value="P:T cell costimulation"/>
    <property type="evidence" value="ECO:0007669"/>
    <property type="project" value="TreeGrafter"/>
</dbReference>
<keyword evidence="7" id="KW-1015">Disulfide bond</keyword>
<dbReference type="GO" id="GO:0009897">
    <property type="term" value="C:external side of plasma membrane"/>
    <property type="evidence" value="ECO:0007669"/>
    <property type="project" value="TreeGrafter"/>
</dbReference>
<protein>
    <recommendedName>
        <fullName evidence="11">Ig-like domain-containing protein</fullName>
    </recommendedName>
</protein>
<evidence type="ECO:0000256" key="5">
    <source>
        <dbReference type="ARBA" id="ARBA00022989"/>
    </source>
</evidence>
<proteinExistence type="predicted"/>
<dbReference type="OMA" id="FQRYTCV"/>
<dbReference type="PANTHER" id="PTHR25466:SF9">
    <property type="entry name" value="FIBRONECTIN TYPE-III DOMAIN-CONTAINING PROTEIN"/>
    <property type="match status" value="1"/>
</dbReference>
<evidence type="ECO:0000256" key="7">
    <source>
        <dbReference type="ARBA" id="ARBA00023157"/>
    </source>
</evidence>
<dbReference type="GO" id="GO:0042102">
    <property type="term" value="P:positive regulation of T cell proliferation"/>
    <property type="evidence" value="ECO:0007669"/>
    <property type="project" value="TreeGrafter"/>
</dbReference>
<evidence type="ECO:0000313" key="12">
    <source>
        <dbReference type="Ensembl" id="ENSSTUP00000041822.1"/>
    </source>
</evidence>
<name>A0A673Z4I4_SALTR</name>
<dbReference type="SUPFAM" id="SSF48726">
    <property type="entry name" value="Immunoglobulin"/>
    <property type="match status" value="2"/>
</dbReference>
<keyword evidence="5" id="KW-1133">Transmembrane helix</keyword>
<dbReference type="Proteomes" id="UP000472277">
    <property type="component" value="Chromosome 14"/>
</dbReference>
<dbReference type="InterPro" id="IPR013106">
    <property type="entry name" value="Ig_V-set"/>
</dbReference>
<sequence length="295" mass="33107">MYIFFSDILLTAFVKLECKTEYHGVYGQQLILGCIVKPVVVDVTIITVTWKRMRAAAKADDNLLEYHKEKMDLTPGFKFAEPSWNKKNMNVSLLLTNTKMADKGEYECMVTTDVGIATATISLSVTAKYKTPTMSSIPETNIKENTDVTLFCNSTGGHQTGLIWWFDQFGSNWTRSAELVAKETDDGLFRLSSRLTVLKATSSSTNYTCKVLNVNGAKEGMASFVIKFVSRDLGTTKFIKSPKPVVTNFRVLGLQAVLQLLFFSLAWNFPRQRMHLMPNELFLAMESKVAHSCSQ</sequence>
<feature type="domain" description="Ig-like" evidence="11">
    <location>
        <begin position="132"/>
        <end position="225"/>
    </location>
</feature>
<keyword evidence="10" id="KW-0393">Immunoglobulin domain</keyword>
<keyword evidence="3" id="KW-0812">Transmembrane</keyword>
<dbReference type="Ensembl" id="ENSSTUT00000043680.1">
    <property type="protein sequence ID" value="ENSSTUP00000041822.1"/>
    <property type="gene ID" value="ENSSTUG00000017695.1"/>
</dbReference>
<evidence type="ECO:0000256" key="9">
    <source>
        <dbReference type="ARBA" id="ARBA00023180"/>
    </source>
</evidence>
<evidence type="ECO:0000256" key="2">
    <source>
        <dbReference type="ARBA" id="ARBA00022475"/>
    </source>
</evidence>
<evidence type="ECO:0000256" key="8">
    <source>
        <dbReference type="ARBA" id="ARBA00023170"/>
    </source>
</evidence>
<reference evidence="12" key="1">
    <citation type="submission" date="2025-08" db="UniProtKB">
        <authorList>
            <consortium name="Ensembl"/>
        </authorList>
    </citation>
    <scope>IDENTIFICATION</scope>
</reference>
<keyword evidence="2" id="KW-1003">Cell membrane</keyword>
<accession>A0A673Z4I4</accession>
<evidence type="ECO:0000256" key="1">
    <source>
        <dbReference type="ARBA" id="ARBA00004251"/>
    </source>
</evidence>
<dbReference type="InterPro" id="IPR013783">
    <property type="entry name" value="Ig-like_fold"/>
</dbReference>
<organism evidence="12 13">
    <name type="scientific">Salmo trutta</name>
    <name type="common">Brown trout</name>
    <dbReference type="NCBI Taxonomy" id="8032"/>
    <lineage>
        <taxon>Eukaryota</taxon>
        <taxon>Metazoa</taxon>
        <taxon>Chordata</taxon>
        <taxon>Craniata</taxon>
        <taxon>Vertebrata</taxon>
        <taxon>Euteleostomi</taxon>
        <taxon>Actinopterygii</taxon>
        <taxon>Neopterygii</taxon>
        <taxon>Teleostei</taxon>
        <taxon>Protacanthopterygii</taxon>
        <taxon>Salmoniformes</taxon>
        <taxon>Salmonidae</taxon>
        <taxon>Salmoninae</taxon>
        <taxon>Salmo</taxon>
    </lineage>
</organism>
<evidence type="ECO:0000256" key="10">
    <source>
        <dbReference type="ARBA" id="ARBA00023319"/>
    </source>
</evidence>
<dbReference type="SMART" id="SM00409">
    <property type="entry name" value="IG"/>
    <property type="match status" value="2"/>
</dbReference>
<dbReference type="Pfam" id="PF07686">
    <property type="entry name" value="V-set"/>
    <property type="match status" value="1"/>
</dbReference>
<dbReference type="GO" id="GO:0006955">
    <property type="term" value="P:immune response"/>
    <property type="evidence" value="ECO:0007669"/>
    <property type="project" value="TreeGrafter"/>
</dbReference>
<dbReference type="InParanoid" id="A0A673Z4I4"/>
<evidence type="ECO:0000256" key="4">
    <source>
        <dbReference type="ARBA" id="ARBA00022729"/>
    </source>
</evidence>
<dbReference type="InterPro" id="IPR051713">
    <property type="entry name" value="T-cell_Activation_Regulation"/>
</dbReference>
<comment type="subcellular location">
    <subcellularLocation>
        <location evidence="1">Cell membrane</location>
        <topology evidence="1">Single-pass type I membrane protein</topology>
    </subcellularLocation>
</comment>
<dbReference type="InterPro" id="IPR007110">
    <property type="entry name" value="Ig-like_dom"/>
</dbReference>
<dbReference type="GeneTree" id="ENSGT00540000073890"/>
<dbReference type="GO" id="GO:0071222">
    <property type="term" value="P:cellular response to lipopolysaccharide"/>
    <property type="evidence" value="ECO:0007669"/>
    <property type="project" value="TreeGrafter"/>
</dbReference>
<evidence type="ECO:0000256" key="3">
    <source>
        <dbReference type="ARBA" id="ARBA00022692"/>
    </source>
</evidence>
<evidence type="ECO:0000259" key="11">
    <source>
        <dbReference type="PROSITE" id="PS50835"/>
    </source>
</evidence>
<dbReference type="PANTHER" id="PTHR25466">
    <property type="entry name" value="T-LYMPHOCYTE ACTIVATION ANTIGEN"/>
    <property type="match status" value="1"/>
</dbReference>
<dbReference type="InterPro" id="IPR036179">
    <property type="entry name" value="Ig-like_dom_sf"/>
</dbReference>
<keyword evidence="13" id="KW-1185">Reference proteome</keyword>
<feature type="domain" description="Ig-like" evidence="11">
    <location>
        <begin position="27"/>
        <end position="124"/>
    </location>
</feature>
<dbReference type="PROSITE" id="PS50835">
    <property type="entry name" value="IG_LIKE"/>
    <property type="match status" value="2"/>
</dbReference>
<dbReference type="InterPro" id="IPR003599">
    <property type="entry name" value="Ig_sub"/>
</dbReference>
<dbReference type="GO" id="GO:0007166">
    <property type="term" value="P:cell surface receptor signaling pathway"/>
    <property type="evidence" value="ECO:0007669"/>
    <property type="project" value="TreeGrafter"/>
</dbReference>
<keyword evidence="6" id="KW-0472">Membrane</keyword>